<dbReference type="OrthoDB" id="47785at2759"/>
<evidence type="ECO:0008006" key="13">
    <source>
        <dbReference type="Google" id="ProtNLM"/>
    </source>
</evidence>
<keyword evidence="6" id="KW-0269">Exonuclease</keyword>
<feature type="site" description="Interaction with DNA" evidence="11">
    <location>
        <position position="373"/>
    </location>
</feature>
<feature type="binding site" evidence="10">
    <location>
        <position position="116"/>
    </location>
    <ligand>
        <name>substrate</name>
    </ligand>
</feature>
<feature type="active site" description="Nucleophile" evidence="9">
    <location>
        <position position="114"/>
    </location>
</feature>
<dbReference type="Gene3D" id="3.30.870.10">
    <property type="entry name" value="Endonuclease Chain A"/>
    <property type="match status" value="2"/>
</dbReference>
<evidence type="ECO:0000256" key="8">
    <source>
        <dbReference type="ARBA" id="ARBA00023242"/>
    </source>
</evidence>
<dbReference type="GO" id="GO:0006281">
    <property type="term" value="P:DNA repair"/>
    <property type="evidence" value="ECO:0007669"/>
    <property type="project" value="UniProtKB-KW"/>
</dbReference>
<dbReference type="InterPro" id="IPR010347">
    <property type="entry name" value="Tdp1"/>
</dbReference>
<evidence type="ECO:0000256" key="9">
    <source>
        <dbReference type="PIRSR" id="PIRSR610347-1"/>
    </source>
</evidence>
<sequence length="460" mass="51442">MADDNVDATQPAKRQKVAATPLGFHLTSLRGGTLQQNRHARSLSSLLDGEFTHAILTNYKVDVPWLFGQCPRLAQVPVILVHGGHQESMQAACRQYKQVTVVAPPLPIPYGTHHTKMLIAFHSTFVRVAIFTANFVRNDWECKTQGLWTQDFSFKTSPTPSCAFESDLLDYMTALKAPAVTSLCRSSFPRYDFTAANVTLVASVPGVHQGIDAMHKYGHLRMKKLLQQHVAPHNHPLVCQYSSLGSLDEKWIGEFYKSFVPGSAATSSATSMSQRVGKKKPTPTSYFPSPAQLHCIWPSVAAVQNSNEGWEAGRSLPCALKNLKPFLHKYLRLWDPPAELYRKHAMPHIKSYATIDPTTRSLDFVLLTSANFSKAAWGAVEKGGTQLKIRSYELGVLFLPSQTTKALRLLPDDRDMMDVVRFPLPFQWPPTPYDPRTDEPWTWDLARADVDVYGLTYSVD</sequence>
<dbReference type="SUPFAM" id="SSF56024">
    <property type="entry name" value="Phospholipase D/nuclease"/>
    <property type="match status" value="2"/>
</dbReference>
<dbReference type="EMBL" id="KI913117">
    <property type="protein sequence ID" value="ETV85699.1"/>
    <property type="molecule type" value="Genomic_DNA"/>
</dbReference>
<dbReference type="CDD" id="cd09123">
    <property type="entry name" value="PLDc_Tdp1_2"/>
    <property type="match status" value="1"/>
</dbReference>
<protein>
    <recommendedName>
        <fullName evidence="13">Tyrosyl-DNA phosphodiesterase 1</fullName>
    </recommendedName>
</protein>
<feature type="binding site" evidence="10">
    <location>
        <position position="350"/>
    </location>
    <ligand>
        <name>substrate</name>
    </ligand>
</feature>
<gene>
    <name evidence="12" type="ORF">H257_02304</name>
</gene>
<proteinExistence type="inferred from homology"/>
<dbReference type="GeneID" id="20804300"/>
<evidence type="ECO:0000256" key="3">
    <source>
        <dbReference type="ARBA" id="ARBA00022722"/>
    </source>
</evidence>
<keyword evidence="3" id="KW-0540">Nuclease</keyword>
<reference evidence="12" key="1">
    <citation type="submission" date="2013-12" db="EMBL/GenBank/DDBJ databases">
        <title>The Genome Sequence of Aphanomyces astaci APO3.</title>
        <authorList>
            <consortium name="The Broad Institute Genomics Platform"/>
            <person name="Russ C."/>
            <person name="Tyler B."/>
            <person name="van West P."/>
            <person name="Dieguez-Uribeondo J."/>
            <person name="Young S.K."/>
            <person name="Zeng Q."/>
            <person name="Gargeya S."/>
            <person name="Fitzgerald M."/>
            <person name="Abouelleil A."/>
            <person name="Alvarado L."/>
            <person name="Chapman S.B."/>
            <person name="Gainer-Dewar J."/>
            <person name="Goldberg J."/>
            <person name="Griggs A."/>
            <person name="Gujja S."/>
            <person name="Hansen M."/>
            <person name="Howarth C."/>
            <person name="Imamovic A."/>
            <person name="Ireland A."/>
            <person name="Larimer J."/>
            <person name="McCowan C."/>
            <person name="Murphy C."/>
            <person name="Pearson M."/>
            <person name="Poon T.W."/>
            <person name="Priest M."/>
            <person name="Roberts A."/>
            <person name="Saif S."/>
            <person name="Shea T."/>
            <person name="Sykes S."/>
            <person name="Wortman J."/>
            <person name="Nusbaum C."/>
            <person name="Birren B."/>
        </authorList>
    </citation>
    <scope>NUCLEOTIDE SEQUENCE [LARGE SCALE GENOMIC DNA]</scope>
    <source>
        <strain evidence="12">APO3</strain>
    </source>
</reference>
<dbReference type="AlphaFoldDB" id="W4H376"/>
<evidence type="ECO:0000256" key="1">
    <source>
        <dbReference type="ARBA" id="ARBA00004123"/>
    </source>
</evidence>
<evidence type="ECO:0000256" key="10">
    <source>
        <dbReference type="PIRSR" id="PIRSR610347-2"/>
    </source>
</evidence>
<keyword evidence="5" id="KW-0378">Hydrolase</keyword>
<evidence type="ECO:0000256" key="2">
    <source>
        <dbReference type="ARBA" id="ARBA00010205"/>
    </source>
</evidence>
<evidence type="ECO:0000256" key="11">
    <source>
        <dbReference type="PIRSR" id="PIRSR610347-3"/>
    </source>
</evidence>
<keyword evidence="4" id="KW-0227">DNA damage</keyword>
<dbReference type="RefSeq" id="XP_009824171.1">
    <property type="nucleotide sequence ID" value="XM_009825869.1"/>
</dbReference>
<keyword evidence="7" id="KW-0234">DNA repair</keyword>
<dbReference type="GO" id="GO:0004527">
    <property type="term" value="F:exonuclease activity"/>
    <property type="evidence" value="ECO:0007669"/>
    <property type="project" value="UniProtKB-KW"/>
</dbReference>
<evidence type="ECO:0000256" key="7">
    <source>
        <dbReference type="ARBA" id="ARBA00023204"/>
    </source>
</evidence>
<dbReference type="GO" id="GO:0017005">
    <property type="term" value="F:3'-tyrosyl-DNA phosphodiesterase activity"/>
    <property type="evidence" value="ECO:0007669"/>
    <property type="project" value="TreeGrafter"/>
</dbReference>
<comment type="subcellular location">
    <subcellularLocation>
        <location evidence="1">Nucleus</location>
    </subcellularLocation>
</comment>
<dbReference type="PANTHER" id="PTHR12415:SF0">
    <property type="entry name" value="TYROSYL-DNA PHOSPHODIESTERASE 1"/>
    <property type="match status" value="1"/>
</dbReference>
<dbReference type="GO" id="GO:0003690">
    <property type="term" value="F:double-stranded DNA binding"/>
    <property type="evidence" value="ECO:0007669"/>
    <property type="project" value="TreeGrafter"/>
</dbReference>
<dbReference type="STRING" id="112090.W4H376"/>
<dbReference type="Pfam" id="PF06087">
    <property type="entry name" value="Tyr-DNA_phospho"/>
    <property type="match status" value="1"/>
</dbReference>
<evidence type="ECO:0000256" key="6">
    <source>
        <dbReference type="ARBA" id="ARBA00022839"/>
    </source>
</evidence>
<dbReference type="GO" id="GO:0003697">
    <property type="term" value="F:single-stranded DNA binding"/>
    <property type="evidence" value="ECO:0007669"/>
    <property type="project" value="TreeGrafter"/>
</dbReference>
<dbReference type="VEuPathDB" id="FungiDB:H257_02304"/>
<dbReference type="PANTHER" id="PTHR12415">
    <property type="entry name" value="TYROSYL-DNA PHOSPHODIESTERASE 1"/>
    <property type="match status" value="1"/>
</dbReference>
<keyword evidence="8" id="KW-0539">Nucleus</keyword>
<evidence type="ECO:0000313" key="12">
    <source>
        <dbReference type="EMBL" id="ETV85699.1"/>
    </source>
</evidence>
<dbReference type="GO" id="GO:0005634">
    <property type="term" value="C:nucleus"/>
    <property type="evidence" value="ECO:0007669"/>
    <property type="project" value="UniProtKB-SubCell"/>
</dbReference>
<comment type="similarity">
    <text evidence="2">Belongs to the tyrosyl-DNA phosphodiesterase family.</text>
</comment>
<evidence type="ECO:0000256" key="5">
    <source>
        <dbReference type="ARBA" id="ARBA00022801"/>
    </source>
</evidence>
<accession>W4H376</accession>
<organism evidence="12">
    <name type="scientific">Aphanomyces astaci</name>
    <name type="common">Crayfish plague agent</name>
    <dbReference type="NCBI Taxonomy" id="112090"/>
    <lineage>
        <taxon>Eukaryota</taxon>
        <taxon>Sar</taxon>
        <taxon>Stramenopiles</taxon>
        <taxon>Oomycota</taxon>
        <taxon>Saprolegniomycetes</taxon>
        <taxon>Saprolegniales</taxon>
        <taxon>Verrucalvaceae</taxon>
        <taxon>Aphanomyces</taxon>
    </lineage>
</organism>
<feature type="active site" description="Proton donor/acceptor" evidence="9">
    <location>
        <position position="348"/>
    </location>
</feature>
<evidence type="ECO:0000256" key="4">
    <source>
        <dbReference type="ARBA" id="ARBA00022763"/>
    </source>
</evidence>
<name>W4H376_APHAT</name>
<dbReference type="CDD" id="cd09122">
    <property type="entry name" value="PLDc_Tdp1_1"/>
    <property type="match status" value="1"/>
</dbReference>